<dbReference type="Proteomes" id="UP000286415">
    <property type="component" value="Unassembled WGS sequence"/>
</dbReference>
<dbReference type="EMBL" id="NIRI02000056">
    <property type="protein sequence ID" value="KAG5446441.1"/>
    <property type="molecule type" value="Genomic_DNA"/>
</dbReference>
<evidence type="ECO:0000256" key="1">
    <source>
        <dbReference type="SAM" id="MobiDB-lite"/>
    </source>
</evidence>
<organism evidence="2 3">
    <name type="scientific">Clonorchis sinensis</name>
    <name type="common">Chinese liver fluke</name>
    <dbReference type="NCBI Taxonomy" id="79923"/>
    <lineage>
        <taxon>Eukaryota</taxon>
        <taxon>Metazoa</taxon>
        <taxon>Spiralia</taxon>
        <taxon>Lophotrochozoa</taxon>
        <taxon>Platyhelminthes</taxon>
        <taxon>Trematoda</taxon>
        <taxon>Digenea</taxon>
        <taxon>Opisthorchiida</taxon>
        <taxon>Opisthorchiata</taxon>
        <taxon>Opisthorchiidae</taxon>
        <taxon>Clonorchis</taxon>
    </lineage>
</organism>
<sequence length="187" mass="21091">MKYPLMLLHIPMNPNLTNTQFPLLPPSTTFTDLKTEVYGTDPTANQGKRPRYSSISPLYLGLHTTDTSSIPSSTMSGFTYRTGLCQEDAFRSLLETDLFGSGPPEVAEKENMRAKTMLDSCNELLRSEEVLTCKLEQHQQQQQQQRHRASASDLEGLPMSFKTEISFEVPTDRIDPAEHQDESEFSV</sequence>
<feature type="compositionally biased region" description="Basic and acidic residues" evidence="1">
    <location>
        <begin position="170"/>
        <end position="187"/>
    </location>
</feature>
<protein>
    <submittedName>
        <fullName evidence="2">Uncharacterized protein</fullName>
    </submittedName>
</protein>
<evidence type="ECO:0000313" key="2">
    <source>
        <dbReference type="EMBL" id="KAG5446441.1"/>
    </source>
</evidence>
<keyword evidence="3" id="KW-1185">Reference proteome</keyword>
<accession>A0A8T1MCK4</accession>
<gene>
    <name evidence="2" type="ORF">CSKR_203474</name>
</gene>
<dbReference type="AlphaFoldDB" id="A0A8T1MCK4"/>
<proteinExistence type="predicted"/>
<reference evidence="2 3" key="1">
    <citation type="journal article" date="2018" name="Biotechnol. Adv.">
        <title>Improved genomic resources and new bioinformatic workflow for the carcinogenic parasite Clonorchis sinensis: Biotechnological implications.</title>
        <authorList>
            <person name="Wang D."/>
            <person name="Korhonen P.K."/>
            <person name="Gasser R.B."/>
            <person name="Young N.D."/>
        </authorList>
    </citation>
    <scope>NUCLEOTIDE SEQUENCE [LARGE SCALE GENOMIC DNA]</scope>
    <source>
        <strain evidence="2">Cs-k2</strain>
    </source>
</reference>
<name>A0A8T1MCK4_CLOSI</name>
<feature type="region of interest" description="Disordered" evidence="1">
    <location>
        <begin position="141"/>
        <end position="187"/>
    </location>
</feature>
<evidence type="ECO:0000313" key="3">
    <source>
        <dbReference type="Proteomes" id="UP000286415"/>
    </source>
</evidence>
<comment type="caution">
    <text evidence="2">The sequence shown here is derived from an EMBL/GenBank/DDBJ whole genome shotgun (WGS) entry which is preliminary data.</text>
</comment>
<reference evidence="2 3" key="2">
    <citation type="journal article" date="2021" name="Genomics">
        <title>High-quality reference genome for Clonorchis sinensis.</title>
        <authorList>
            <person name="Young N.D."/>
            <person name="Stroehlein A.J."/>
            <person name="Kinkar L."/>
            <person name="Wang T."/>
            <person name="Sohn W.M."/>
            <person name="Chang B.C.H."/>
            <person name="Kaur P."/>
            <person name="Weisz D."/>
            <person name="Dudchenko O."/>
            <person name="Aiden E.L."/>
            <person name="Korhonen P.K."/>
            <person name="Gasser R.B."/>
        </authorList>
    </citation>
    <scope>NUCLEOTIDE SEQUENCE [LARGE SCALE GENOMIC DNA]</scope>
    <source>
        <strain evidence="2">Cs-k2</strain>
    </source>
</reference>